<dbReference type="GO" id="GO:0006508">
    <property type="term" value="P:proteolysis"/>
    <property type="evidence" value="ECO:0007669"/>
    <property type="project" value="InterPro"/>
</dbReference>
<evidence type="ECO:0000256" key="2">
    <source>
        <dbReference type="ARBA" id="ARBA00024195"/>
    </source>
</evidence>
<dbReference type="InterPro" id="IPR043504">
    <property type="entry name" value="Peptidase_S1_PA_chymotrypsin"/>
</dbReference>
<dbReference type="STRING" id="32264.T1L3B6"/>
<evidence type="ECO:0000313" key="5">
    <source>
        <dbReference type="EnsemblMetazoa" id="tetur35g00940.1"/>
    </source>
</evidence>
<accession>T1L3B6</accession>
<dbReference type="PROSITE" id="PS50240">
    <property type="entry name" value="TRYPSIN_DOM"/>
    <property type="match status" value="1"/>
</dbReference>
<proteinExistence type="inferred from homology"/>
<dbReference type="SUPFAM" id="SSF50494">
    <property type="entry name" value="Trypsin-like serine proteases"/>
    <property type="match status" value="1"/>
</dbReference>
<keyword evidence="1" id="KW-1015">Disulfide bond</keyword>
<feature type="domain" description="Peptidase S1" evidence="4">
    <location>
        <begin position="25"/>
        <end position="182"/>
    </location>
</feature>
<evidence type="ECO:0000259" key="4">
    <source>
        <dbReference type="PROSITE" id="PS50240"/>
    </source>
</evidence>
<sequence>MLHLFLVKLKMTLLVSFLLLSLPIISNGLQLSSGKSQSTFPSHDNEFIDQVCGRDTENRWVLTEAYFITRLLDPMRVVLGEKWNNKTIGVEGAYIHPDFTLERPMPNIALLYLNEPVQFSRSIQPICLPEPGQDETFYGRYGRVAGWEKLRESFISYKASVSGVSIISDRDYVHSIEYKKLG</sequence>
<dbReference type="Proteomes" id="UP000015104">
    <property type="component" value="Unassembled WGS sequence"/>
</dbReference>
<reference evidence="5" key="2">
    <citation type="submission" date="2015-06" db="UniProtKB">
        <authorList>
            <consortium name="EnsemblMetazoa"/>
        </authorList>
    </citation>
    <scope>IDENTIFICATION</scope>
</reference>
<dbReference type="Pfam" id="PF00089">
    <property type="entry name" value="Trypsin"/>
    <property type="match status" value="1"/>
</dbReference>
<organism evidence="5 6">
    <name type="scientific">Tetranychus urticae</name>
    <name type="common">Two-spotted spider mite</name>
    <dbReference type="NCBI Taxonomy" id="32264"/>
    <lineage>
        <taxon>Eukaryota</taxon>
        <taxon>Metazoa</taxon>
        <taxon>Ecdysozoa</taxon>
        <taxon>Arthropoda</taxon>
        <taxon>Chelicerata</taxon>
        <taxon>Arachnida</taxon>
        <taxon>Acari</taxon>
        <taxon>Acariformes</taxon>
        <taxon>Trombidiformes</taxon>
        <taxon>Prostigmata</taxon>
        <taxon>Eleutherengona</taxon>
        <taxon>Raphignathae</taxon>
        <taxon>Tetranychoidea</taxon>
        <taxon>Tetranychidae</taxon>
        <taxon>Tetranychus</taxon>
    </lineage>
</organism>
<reference evidence="6" key="1">
    <citation type="submission" date="2011-08" db="EMBL/GenBank/DDBJ databases">
        <authorList>
            <person name="Rombauts S."/>
        </authorList>
    </citation>
    <scope>NUCLEOTIDE SEQUENCE</scope>
    <source>
        <strain evidence="6">London</strain>
    </source>
</reference>
<dbReference type="AlphaFoldDB" id="T1L3B6"/>
<keyword evidence="3" id="KW-0732">Signal</keyword>
<feature type="chain" id="PRO_5004592079" description="Peptidase S1 domain-containing protein" evidence="3">
    <location>
        <begin position="29"/>
        <end position="182"/>
    </location>
</feature>
<dbReference type="HOGENOM" id="CLU_1483863_0_0_1"/>
<comment type="similarity">
    <text evidence="2">Belongs to the peptidase S1 family. CLIP subfamily.</text>
</comment>
<feature type="signal peptide" evidence="3">
    <location>
        <begin position="1"/>
        <end position="28"/>
    </location>
</feature>
<dbReference type="GO" id="GO:0004252">
    <property type="term" value="F:serine-type endopeptidase activity"/>
    <property type="evidence" value="ECO:0007669"/>
    <property type="project" value="InterPro"/>
</dbReference>
<dbReference type="InterPro" id="IPR009003">
    <property type="entry name" value="Peptidase_S1_PA"/>
</dbReference>
<dbReference type="EnsemblMetazoa" id="tetur35g00940.1">
    <property type="protein sequence ID" value="tetur35g00940.1"/>
    <property type="gene ID" value="tetur35g00940"/>
</dbReference>
<dbReference type="InterPro" id="IPR051487">
    <property type="entry name" value="Ser/Thr_Proteases_Immune/Dev"/>
</dbReference>
<evidence type="ECO:0000256" key="3">
    <source>
        <dbReference type="SAM" id="SignalP"/>
    </source>
</evidence>
<dbReference type="Gene3D" id="2.40.10.10">
    <property type="entry name" value="Trypsin-like serine proteases"/>
    <property type="match status" value="1"/>
</dbReference>
<evidence type="ECO:0000313" key="6">
    <source>
        <dbReference type="Proteomes" id="UP000015104"/>
    </source>
</evidence>
<dbReference type="PANTHER" id="PTHR24256">
    <property type="entry name" value="TRYPTASE-RELATED"/>
    <property type="match status" value="1"/>
</dbReference>
<dbReference type="InterPro" id="IPR001254">
    <property type="entry name" value="Trypsin_dom"/>
</dbReference>
<protein>
    <recommendedName>
        <fullName evidence="4">Peptidase S1 domain-containing protein</fullName>
    </recommendedName>
</protein>
<name>T1L3B6_TETUR</name>
<dbReference type="EMBL" id="CAEY01001015">
    <property type="status" value="NOT_ANNOTATED_CDS"/>
    <property type="molecule type" value="Genomic_DNA"/>
</dbReference>
<evidence type="ECO:0000256" key="1">
    <source>
        <dbReference type="ARBA" id="ARBA00023157"/>
    </source>
</evidence>
<keyword evidence="6" id="KW-1185">Reference proteome</keyword>